<dbReference type="SMART" id="SM00271">
    <property type="entry name" value="DnaJ"/>
    <property type="match status" value="1"/>
</dbReference>
<sequence length="377" mass="42629">MARFSNFFVLLQVWLSIFATVCAADFYKLLGISRNASPKEIKKAYRQMSLKFHPDKNKEEGAAEKFSEISRAYEVLMDEEKKGIYDRHGEEGLKQHEQRGGGGGGGGGFDDFFSGFGFDPFGQGRGRRQQDNRTPSVELPLEVTLEELYKGTTYDVQYVRQVLCLRWEMCMKSMQECQGPGIRLRRQQIAPGFVQQVQQHDERCVAPGKMWLNNCAECPSKTETEKIELTIDVTKGMRPNEQITFEGVTDEKPGYKPGDLSFVIMEKEHPEYHRDGDNLYKTVEIPLVQALTGFSMTLKKLDGEPFDVSINDVIESDQVVRVPGKGMPRRSGRGFGDLYITFEVDFPDNLSDDQKAAIKKALDPEGKHTIEGGHSEL</sequence>
<dbReference type="InterPro" id="IPR018253">
    <property type="entry name" value="DnaJ_domain_CS"/>
</dbReference>
<dbReference type="PRINTS" id="PR00625">
    <property type="entry name" value="JDOMAIN"/>
</dbReference>
<dbReference type="GO" id="GO:0006457">
    <property type="term" value="P:protein folding"/>
    <property type="evidence" value="ECO:0007669"/>
    <property type="project" value="InterPro"/>
</dbReference>
<evidence type="ECO:0000313" key="3">
    <source>
        <dbReference type="EMBL" id="CAJ1912408.1"/>
    </source>
</evidence>
<keyword evidence="4" id="KW-1185">Reference proteome</keyword>
<comment type="caution">
    <text evidence="3">The sequence shown here is derived from an EMBL/GenBank/DDBJ whole genome shotgun (WGS) entry which is preliminary data.</text>
</comment>
<dbReference type="Gene3D" id="2.10.230.10">
    <property type="entry name" value="Heat shock protein DnaJ, cysteine-rich domain"/>
    <property type="match status" value="1"/>
</dbReference>
<dbReference type="CDD" id="cd10747">
    <property type="entry name" value="DnaJ_C"/>
    <property type="match status" value="1"/>
</dbReference>
<dbReference type="Pfam" id="PF00226">
    <property type="entry name" value="DnaJ"/>
    <property type="match status" value="1"/>
</dbReference>
<organism evidence="3 4">
    <name type="scientific">Cylindrotheca closterium</name>
    <dbReference type="NCBI Taxonomy" id="2856"/>
    <lineage>
        <taxon>Eukaryota</taxon>
        <taxon>Sar</taxon>
        <taxon>Stramenopiles</taxon>
        <taxon>Ochrophyta</taxon>
        <taxon>Bacillariophyta</taxon>
        <taxon>Bacillariophyceae</taxon>
        <taxon>Bacillariophycidae</taxon>
        <taxon>Bacillariales</taxon>
        <taxon>Bacillariaceae</taxon>
        <taxon>Cylindrotheca</taxon>
    </lineage>
</organism>
<dbReference type="Gene3D" id="2.60.260.20">
    <property type="entry name" value="Urease metallochaperone UreE, N-terminal domain"/>
    <property type="match status" value="2"/>
</dbReference>
<reference evidence="3" key="1">
    <citation type="submission" date="2023-08" db="EMBL/GenBank/DDBJ databases">
        <authorList>
            <person name="Audoor S."/>
            <person name="Bilcke G."/>
        </authorList>
    </citation>
    <scope>NUCLEOTIDE SEQUENCE</scope>
</reference>
<dbReference type="PROSITE" id="PS50076">
    <property type="entry name" value="DNAJ_2"/>
    <property type="match status" value="1"/>
</dbReference>
<dbReference type="InterPro" id="IPR044713">
    <property type="entry name" value="DNJA1/2-like"/>
</dbReference>
<dbReference type="GO" id="GO:0030544">
    <property type="term" value="F:Hsp70 protein binding"/>
    <property type="evidence" value="ECO:0007669"/>
    <property type="project" value="InterPro"/>
</dbReference>
<dbReference type="Gene3D" id="1.10.287.110">
    <property type="entry name" value="DnaJ domain"/>
    <property type="match status" value="1"/>
</dbReference>
<accession>A0AAD2CEM5</accession>
<feature type="signal peptide" evidence="1">
    <location>
        <begin position="1"/>
        <end position="23"/>
    </location>
</feature>
<evidence type="ECO:0000256" key="1">
    <source>
        <dbReference type="SAM" id="SignalP"/>
    </source>
</evidence>
<dbReference type="PANTHER" id="PTHR43888">
    <property type="entry name" value="DNAJ-LIKE-2, ISOFORM A-RELATED"/>
    <property type="match status" value="1"/>
</dbReference>
<dbReference type="SUPFAM" id="SSF46565">
    <property type="entry name" value="Chaperone J-domain"/>
    <property type="match status" value="1"/>
</dbReference>
<protein>
    <recommendedName>
        <fullName evidence="2">J domain-containing protein</fullName>
    </recommendedName>
</protein>
<name>A0AAD2CEM5_9STRA</name>
<feature type="domain" description="J" evidence="2">
    <location>
        <begin position="25"/>
        <end position="89"/>
    </location>
</feature>
<dbReference type="CDD" id="cd06257">
    <property type="entry name" value="DnaJ"/>
    <property type="match status" value="1"/>
</dbReference>
<dbReference type="EMBL" id="CAKOGP040000001">
    <property type="protein sequence ID" value="CAJ1912408.1"/>
    <property type="molecule type" value="Genomic_DNA"/>
</dbReference>
<dbReference type="InterPro" id="IPR002939">
    <property type="entry name" value="DnaJ_C"/>
</dbReference>
<dbReference type="Pfam" id="PF01556">
    <property type="entry name" value="DnaJ_C"/>
    <property type="match status" value="1"/>
</dbReference>
<evidence type="ECO:0000313" key="4">
    <source>
        <dbReference type="Proteomes" id="UP001295423"/>
    </source>
</evidence>
<keyword evidence="1" id="KW-0732">Signal</keyword>
<dbReference type="Proteomes" id="UP001295423">
    <property type="component" value="Unassembled WGS sequence"/>
</dbReference>
<proteinExistence type="predicted"/>
<dbReference type="GO" id="GO:0051082">
    <property type="term" value="F:unfolded protein binding"/>
    <property type="evidence" value="ECO:0007669"/>
    <property type="project" value="InterPro"/>
</dbReference>
<evidence type="ECO:0000259" key="2">
    <source>
        <dbReference type="PROSITE" id="PS50076"/>
    </source>
</evidence>
<dbReference type="InterPro" id="IPR008971">
    <property type="entry name" value="HSP40/DnaJ_pept-bd"/>
</dbReference>
<dbReference type="InterPro" id="IPR036869">
    <property type="entry name" value="J_dom_sf"/>
</dbReference>
<dbReference type="SUPFAM" id="SSF49493">
    <property type="entry name" value="HSP40/DnaJ peptide-binding domain"/>
    <property type="match status" value="2"/>
</dbReference>
<dbReference type="InterPro" id="IPR001623">
    <property type="entry name" value="DnaJ_domain"/>
</dbReference>
<feature type="chain" id="PRO_5042232398" description="J domain-containing protein" evidence="1">
    <location>
        <begin position="24"/>
        <end position="377"/>
    </location>
</feature>
<gene>
    <name evidence="3" type="ORF">CYCCA115_LOCUS625</name>
</gene>
<dbReference type="AlphaFoldDB" id="A0AAD2CEM5"/>
<dbReference type="FunFam" id="2.60.260.20:FF:000013">
    <property type="entry name" value="DnaJ subfamily B member 11"/>
    <property type="match status" value="1"/>
</dbReference>
<dbReference type="PROSITE" id="PS00636">
    <property type="entry name" value="DNAJ_1"/>
    <property type="match status" value="1"/>
</dbReference>